<dbReference type="InterPro" id="IPR006700">
    <property type="entry name" value="RsmE"/>
</dbReference>
<protein>
    <recommendedName>
        <fullName evidence="3">16S rRNA (uracil(1498)-N(3))-methyltransferase</fullName>
        <ecNumber evidence="3">2.1.1.193</ecNumber>
    </recommendedName>
</protein>
<keyword evidence="5" id="KW-0698">rRNA processing</keyword>
<evidence type="ECO:0000256" key="6">
    <source>
        <dbReference type="ARBA" id="ARBA00022603"/>
    </source>
</evidence>
<organism evidence="12 13">
    <name type="scientific">Leptospira ryugenii</name>
    <dbReference type="NCBI Taxonomy" id="1917863"/>
    <lineage>
        <taxon>Bacteria</taxon>
        <taxon>Pseudomonadati</taxon>
        <taxon>Spirochaetota</taxon>
        <taxon>Spirochaetia</taxon>
        <taxon>Leptospirales</taxon>
        <taxon>Leptospiraceae</taxon>
        <taxon>Leptospira</taxon>
    </lineage>
</organism>
<keyword evidence="4" id="KW-0963">Cytoplasm</keyword>
<evidence type="ECO:0000313" key="12">
    <source>
        <dbReference type="EMBL" id="GBF48992.1"/>
    </source>
</evidence>
<dbReference type="EC" id="2.1.1.193" evidence="3"/>
<feature type="domain" description="Ribosomal RNA small subunit methyltransferase E methyltransferase" evidence="11">
    <location>
        <begin position="82"/>
        <end position="230"/>
    </location>
</feature>
<dbReference type="OrthoDB" id="344692at2"/>
<dbReference type="GO" id="GO:0005737">
    <property type="term" value="C:cytoplasm"/>
    <property type="evidence" value="ECO:0007669"/>
    <property type="project" value="UniProtKB-SubCell"/>
</dbReference>
<keyword evidence="13" id="KW-1185">Reference proteome</keyword>
<dbReference type="SUPFAM" id="SSF75217">
    <property type="entry name" value="alpha/beta knot"/>
    <property type="match status" value="1"/>
</dbReference>
<gene>
    <name evidence="12" type="ORF">LPTSP4_04990</name>
</gene>
<dbReference type="InterPro" id="IPR046886">
    <property type="entry name" value="RsmE_MTase_dom"/>
</dbReference>
<proteinExistence type="inferred from homology"/>
<reference evidence="12 13" key="1">
    <citation type="submission" date="2018-02" db="EMBL/GenBank/DDBJ databases">
        <title>Novel Leptospira species isolated from soil and water in Japan.</title>
        <authorList>
            <person name="Nakao R."/>
            <person name="Masuzawa T."/>
        </authorList>
    </citation>
    <scope>NUCLEOTIDE SEQUENCE [LARGE SCALE GENOMIC DNA]</scope>
    <source>
        <strain evidence="12 13">YH101</strain>
    </source>
</reference>
<accession>A0A2P2DWK0</accession>
<comment type="similarity">
    <text evidence="2">Belongs to the RNA methyltransferase RsmE family.</text>
</comment>
<dbReference type="EMBL" id="BFBB01000002">
    <property type="protein sequence ID" value="GBF48992.1"/>
    <property type="molecule type" value="Genomic_DNA"/>
</dbReference>
<evidence type="ECO:0000256" key="8">
    <source>
        <dbReference type="ARBA" id="ARBA00022691"/>
    </source>
</evidence>
<evidence type="ECO:0000259" key="11">
    <source>
        <dbReference type="Pfam" id="PF04452"/>
    </source>
</evidence>
<dbReference type="PANTHER" id="PTHR30027">
    <property type="entry name" value="RIBOSOMAL RNA SMALL SUBUNIT METHYLTRANSFERASE E"/>
    <property type="match status" value="1"/>
</dbReference>
<dbReference type="GO" id="GO:0070475">
    <property type="term" value="P:rRNA base methylation"/>
    <property type="evidence" value="ECO:0007669"/>
    <property type="project" value="TreeGrafter"/>
</dbReference>
<evidence type="ECO:0000256" key="10">
    <source>
        <dbReference type="ARBA" id="ARBA00047944"/>
    </source>
</evidence>
<evidence type="ECO:0000256" key="7">
    <source>
        <dbReference type="ARBA" id="ARBA00022679"/>
    </source>
</evidence>
<comment type="function">
    <text evidence="9">Specifically methylates the N3 position of the uracil ring of uridine 1498 (m3U1498) in 16S rRNA. Acts on the fully assembled 30S ribosomal subunit.</text>
</comment>
<dbReference type="InterPro" id="IPR029026">
    <property type="entry name" value="tRNA_m1G_MTases_N"/>
</dbReference>
<comment type="subcellular location">
    <subcellularLocation>
        <location evidence="1">Cytoplasm</location>
    </subcellularLocation>
</comment>
<name>A0A2P2DWK0_9LEPT</name>
<keyword evidence="7 12" id="KW-0808">Transferase</keyword>
<comment type="caution">
    <text evidence="12">The sequence shown here is derived from an EMBL/GenBank/DDBJ whole genome shotgun (WGS) entry which is preliminary data.</text>
</comment>
<keyword evidence="8" id="KW-0949">S-adenosyl-L-methionine</keyword>
<evidence type="ECO:0000256" key="5">
    <source>
        <dbReference type="ARBA" id="ARBA00022552"/>
    </source>
</evidence>
<evidence type="ECO:0000256" key="1">
    <source>
        <dbReference type="ARBA" id="ARBA00004496"/>
    </source>
</evidence>
<dbReference type="NCBIfam" id="TIGR00046">
    <property type="entry name" value="RsmE family RNA methyltransferase"/>
    <property type="match status" value="1"/>
</dbReference>
<dbReference type="AlphaFoldDB" id="A0A2P2DWK0"/>
<keyword evidence="6 12" id="KW-0489">Methyltransferase</keyword>
<dbReference type="Pfam" id="PF04452">
    <property type="entry name" value="Methyltrans_RNA"/>
    <property type="match status" value="1"/>
</dbReference>
<evidence type="ECO:0000256" key="2">
    <source>
        <dbReference type="ARBA" id="ARBA00005528"/>
    </source>
</evidence>
<evidence type="ECO:0000313" key="13">
    <source>
        <dbReference type="Proteomes" id="UP000245133"/>
    </source>
</evidence>
<dbReference type="GO" id="GO:0070042">
    <property type="term" value="F:rRNA (uridine-N3-)-methyltransferase activity"/>
    <property type="evidence" value="ECO:0007669"/>
    <property type="project" value="TreeGrafter"/>
</dbReference>
<comment type="catalytic activity">
    <reaction evidence="10">
        <text>uridine(1498) in 16S rRNA + S-adenosyl-L-methionine = N(3)-methyluridine(1498) in 16S rRNA + S-adenosyl-L-homocysteine + H(+)</text>
        <dbReference type="Rhea" id="RHEA:42920"/>
        <dbReference type="Rhea" id="RHEA-COMP:10283"/>
        <dbReference type="Rhea" id="RHEA-COMP:10284"/>
        <dbReference type="ChEBI" id="CHEBI:15378"/>
        <dbReference type="ChEBI" id="CHEBI:57856"/>
        <dbReference type="ChEBI" id="CHEBI:59789"/>
        <dbReference type="ChEBI" id="CHEBI:65315"/>
        <dbReference type="ChEBI" id="CHEBI:74502"/>
        <dbReference type="EC" id="2.1.1.193"/>
    </reaction>
</comment>
<dbReference type="Proteomes" id="UP000245133">
    <property type="component" value="Unassembled WGS sequence"/>
</dbReference>
<evidence type="ECO:0000256" key="9">
    <source>
        <dbReference type="ARBA" id="ARBA00025699"/>
    </source>
</evidence>
<dbReference type="PANTHER" id="PTHR30027:SF3">
    <property type="entry name" value="16S RRNA (URACIL(1498)-N(3))-METHYLTRANSFERASE"/>
    <property type="match status" value="1"/>
</dbReference>
<evidence type="ECO:0000256" key="4">
    <source>
        <dbReference type="ARBA" id="ARBA00022490"/>
    </source>
</evidence>
<evidence type="ECO:0000256" key="3">
    <source>
        <dbReference type="ARBA" id="ARBA00012328"/>
    </source>
</evidence>
<dbReference type="Gene3D" id="3.40.1280.10">
    <property type="match status" value="1"/>
</dbReference>
<sequence length="242" mass="28158">MNWIVIRAEDPFENGIYTIQGDRHRHIQTILQKKTNDTVRALLTNVWRGICRIVHQTSNETSLQIISIDSQKPIRKEHSFSFALPRPQTGKKIFYLSGCFGIGTLQFFLPETRNQEYLTSPLYRGKEYEDYAKGMSQTGNIFQAEIHYSKERHWKPKTEDQRTIFVFHPEGEAFSDLRDVYLASNSIEHIFGPESGFLENDLRYYQSLGAKIVRLSDLSLRTEDAYLAALYQTDVWLKTHAT</sequence>
<dbReference type="RefSeq" id="WP_108973377.1">
    <property type="nucleotide sequence ID" value="NZ_BFBB01000002.1"/>
</dbReference>
<dbReference type="InterPro" id="IPR029028">
    <property type="entry name" value="Alpha/beta_knot_MTases"/>
</dbReference>